<keyword evidence="5" id="KW-0175">Coiled coil</keyword>
<keyword evidence="3" id="KW-0964">Secreted</keyword>
<dbReference type="Proteomes" id="UP000298663">
    <property type="component" value="Unassembled WGS sequence"/>
</dbReference>
<evidence type="ECO:0000256" key="5">
    <source>
        <dbReference type="ARBA" id="ARBA00023054"/>
    </source>
</evidence>
<dbReference type="InterPro" id="IPR008632">
    <property type="entry name" value="Gp-FAR-1"/>
</dbReference>
<name>A0A4U5NXF8_STECR</name>
<reference evidence="8 9" key="2">
    <citation type="journal article" date="2019" name="G3 (Bethesda)">
        <title>Hybrid Assembly of the Genome of the Entomopathogenic Nematode Steinernema carpocapsae Identifies the X-Chromosome.</title>
        <authorList>
            <person name="Serra L."/>
            <person name="Macchietto M."/>
            <person name="Macias-Munoz A."/>
            <person name="McGill C.J."/>
            <person name="Rodriguez I.M."/>
            <person name="Rodriguez B."/>
            <person name="Murad R."/>
            <person name="Mortazavi A."/>
        </authorList>
    </citation>
    <scope>NUCLEOTIDE SEQUENCE [LARGE SCALE GENOMIC DNA]</scope>
    <source>
        <strain evidence="8 9">ALL</strain>
    </source>
</reference>
<reference evidence="8 9" key="1">
    <citation type="journal article" date="2015" name="Genome Biol.">
        <title>Comparative genomics of Steinernema reveals deeply conserved gene regulatory networks.</title>
        <authorList>
            <person name="Dillman A.R."/>
            <person name="Macchietto M."/>
            <person name="Porter C.F."/>
            <person name="Rogers A."/>
            <person name="Williams B."/>
            <person name="Antoshechkin I."/>
            <person name="Lee M.M."/>
            <person name="Goodwin Z."/>
            <person name="Lu X."/>
            <person name="Lewis E.E."/>
            <person name="Goodrich-Blair H."/>
            <person name="Stock S.P."/>
            <person name="Adams B.J."/>
            <person name="Sternberg P.W."/>
            <person name="Mortazavi A."/>
        </authorList>
    </citation>
    <scope>NUCLEOTIDE SEQUENCE [LARGE SCALE GENOMIC DNA]</scope>
    <source>
        <strain evidence="8 9">ALL</strain>
    </source>
</reference>
<accession>A0A4U5NXF8</accession>
<evidence type="ECO:0008006" key="10">
    <source>
        <dbReference type="Google" id="ProtNLM"/>
    </source>
</evidence>
<evidence type="ECO:0000256" key="3">
    <source>
        <dbReference type="ARBA" id="ARBA00022525"/>
    </source>
</evidence>
<organism evidence="8 9">
    <name type="scientific">Steinernema carpocapsae</name>
    <name type="common">Entomopathogenic nematode</name>
    <dbReference type="NCBI Taxonomy" id="34508"/>
    <lineage>
        <taxon>Eukaryota</taxon>
        <taxon>Metazoa</taxon>
        <taxon>Ecdysozoa</taxon>
        <taxon>Nematoda</taxon>
        <taxon>Chromadorea</taxon>
        <taxon>Rhabditida</taxon>
        <taxon>Tylenchina</taxon>
        <taxon>Panagrolaimomorpha</taxon>
        <taxon>Strongyloidoidea</taxon>
        <taxon>Steinernematidae</taxon>
        <taxon>Steinernema</taxon>
    </lineage>
</organism>
<comment type="similarity">
    <text evidence="2">Belongs to the fatty-acid and retinol-binding protein (FARBP) family.</text>
</comment>
<keyword evidence="4 7" id="KW-0732">Signal</keyword>
<evidence type="ECO:0000256" key="1">
    <source>
        <dbReference type="ARBA" id="ARBA00004613"/>
    </source>
</evidence>
<dbReference type="Gene3D" id="1.20.120.1100">
    <property type="match status" value="1"/>
</dbReference>
<comment type="caution">
    <text evidence="8">The sequence shown here is derived from an EMBL/GenBank/DDBJ whole genome shotgun (WGS) entry which is preliminary data.</text>
</comment>
<dbReference type="GO" id="GO:0005576">
    <property type="term" value="C:extracellular region"/>
    <property type="evidence" value="ECO:0007669"/>
    <property type="project" value="UniProtKB-SubCell"/>
</dbReference>
<dbReference type="EMBL" id="AZBU02000003">
    <property type="protein sequence ID" value="TKR88050.1"/>
    <property type="molecule type" value="Genomic_DNA"/>
</dbReference>
<proteinExistence type="inferred from homology"/>
<evidence type="ECO:0000313" key="8">
    <source>
        <dbReference type="EMBL" id="TKR88050.1"/>
    </source>
</evidence>
<evidence type="ECO:0000256" key="2">
    <source>
        <dbReference type="ARBA" id="ARBA00006648"/>
    </source>
</evidence>
<comment type="subcellular location">
    <subcellularLocation>
        <location evidence="1">Secreted</location>
    </subcellularLocation>
</comment>
<keyword evidence="6" id="KW-0446">Lipid-binding</keyword>
<protein>
    <recommendedName>
        <fullName evidence="10">Fatty-acid and retinol-binding protein 1</fullName>
    </recommendedName>
</protein>
<gene>
    <name evidence="8" type="ORF">L596_012351</name>
</gene>
<feature type="chain" id="PRO_5020310126" description="Fatty-acid and retinol-binding protein 1" evidence="7">
    <location>
        <begin position="20"/>
        <end position="200"/>
    </location>
</feature>
<evidence type="ECO:0000313" key="9">
    <source>
        <dbReference type="Proteomes" id="UP000298663"/>
    </source>
</evidence>
<feature type="signal peptide" evidence="7">
    <location>
        <begin position="1"/>
        <end position="19"/>
    </location>
</feature>
<evidence type="ECO:0000256" key="4">
    <source>
        <dbReference type="ARBA" id="ARBA00022729"/>
    </source>
</evidence>
<dbReference type="GO" id="GO:0008289">
    <property type="term" value="F:lipid binding"/>
    <property type="evidence" value="ECO:0007669"/>
    <property type="project" value="UniProtKB-KW"/>
</dbReference>
<dbReference type="Pfam" id="PF05823">
    <property type="entry name" value="Gp-FAR-1"/>
    <property type="match status" value="1"/>
</dbReference>
<dbReference type="AlphaFoldDB" id="A0A4U5NXF8"/>
<keyword evidence="9" id="KW-1185">Reference proteome</keyword>
<evidence type="ECO:0000256" key="6">
    <source>
        <dbReference type="ARBA" id="ARBA00023121"/>
    </source>
</evidence>
<sequence length="200" mass="22350">MRCLVYCLLLTALFCSGFAKTRVAPRVKDDEKNLSDATTGINPSLFPNISTQESEAILSLIPATADLLNENPNGLVDQSLELLKNASNHLYKKAVNFKNAFYENYDKLSSKAKNYVNQILEIIKKEMATVANGNEDVFQSYVSAFPELYASAGKLTEKTKIELKENGNLPESLFRLLSMLFETSYTVTEMPDLEGNEDQE</sequence>
<evidence type="ECO:0000256" key="7">
    <source>
        <dbReference type="SAM" id="SignalP"/>
    </source>
</evidence>